<feature type="compositionally biased region" description="Low complexity" evidence="1">
    <location>
        <begin position="132"/>
        <end position="149"/>
    </location>
</feature>
<accession>A0A564YPY2</accession>
<dbReference type="Gene3D" id="3.10.20.90">
    <property type="entry name" value="Phosphatidylinositol 3-kinase Catalytic Subunit, Chain A, domain 1"/>
    <property type="match status" value="1"/>
</dbReference>
<feature type="region of interest" description="Disordered" evidence="1">
    <location>
        <begin position="808"/>
        <end position="849"/>
    </location>
</feature>
<feature type="region of interest" description="Disordered" evidence="1">
    <location>
        <begin position="727"/>
        <end position="752"/>
    </location>
</feature>
<organism evidence="3 4">
    <name type="scientific">Hymenolepis diminuta</name>
    <name type="common">Rat tapeworm</name>
    <dbReference type="NCBI Taxonomy" id="6216"/>
    <lineage>
        <taxon>Eukaryota</taxon>
        <taxon>Metazoa</taxon>
        <taxon>Spiralia</taxon>
        <taxon>Lophotrochozoa</taxon>
        <taxon>Platyhelminthes</taxon>
        <taxon>Cestoda</taxon>
        <taxon>Eucestoda</taxon>
        <taxon>Cyclophyllidea</taxon>
        <taxon>Hymenolepididae</taxon>
        <taxon>Hymenolepis</taxon>
    </lineage>
</organism>
<dbReference type="SMART" id="SM00233">
    <property type="entry name" value="PH"/>
    <property type="match status" value="1"/>
</dbReference>
<dbReference type="InterPro" id="IPR001849">
    <property type="entry name" value="PH_domain"/>
</dbReference>
<dbReference type="EMBL" id="CABIJS010000310">
    <property type="protein sequence ID" value="VUZ48758.1"/>
    <property type="molecule type" value="Genomic_DNA"/>
</dbReference>
<name>A0A564YPY2_HYMDI</name>
<dbReference type="GO" id="GO:0007165">
    <property type="term" value="P:signal transduction"/>
    <property type="evidence" value="ECO:0007669"/>
    <property type="project" value="InterPro"/>
</dbReference>
<dbReference type="InterPro" id="IPR011993">
    <property type="entry name" value="PH-like_dom_sf"/>
</dbReference>
<reference evidence="3 4" key="1">
    <citation type="submission" date="2019-07" db="EMBL/GenBank/DDBJ databases">
        <authorList>
            <person name="Jastrzebski P J."/>
            <person name="Paukszto L."/>
            <person name="Jastrzebski P J."/>
        </authorList>
    </citation>
    <scope>NUCLEOTIDE SEQUENCE [LARGE SCALE GENOMIC DNA]</scope>
    <source>
        <strain evidence="3 4">WMS-il1</strain>
    </source>
</reference>
<feature type="region of interest" description="Disordered" evidence="1">
    <location>
        <begin position="110"/>
        <end position="163"/>
    </location>
</feature>
<dbReference type="InterPro" id="IPR039664">
    <property type="entry name" value="GRB/APBB1IP"/>
</dbReference>
<feature type="domain" description="Ras-associating" evidence="2">
    <location>
        <begin position="316"/>
        <end position="403"/>
    </location>
</feature>
<dbReference type="AlphaFoldDB" id="A0A564YPY2"/>
<gene>
    <name evidence="3" type="ORF">WMSIL1_LOCUS8000</name>
</gene>
<dbReference type="SUPFAM" id="SSF54236">
    <property type="entry name" value="Ubiquitin-like"/>
    <property type="match status" value="1"/>
</dbReference>
<dbReference type="PROSITE" id="PS50200">
    <property type="entry name" value="RA"/>
    <property type="match status" value="1"/>
</dbReference>
<dbReference type="SUPFAM" id="SSF50729">
    <property type="entry name" value="PH domain-like"/>
    <property type="match status" value="1"/>
</dbReference>
<proteinExistence type="predicted"/>
<dbReference type="Pfam" id="PF21989">
    <property type="entry name" value="RA_2"/>
    <property type="match status" value="1"/>
</dbReference>
<protein>
    <recommendedName>
        <fullName evidence="2">Ras-associating domain-containing protein</fullName>
    </recommendedName>
</protein>
<dbReference type="PANTHER" id="PTHR11243:SF23">
    <property type="entry name" value="LD06925P"/>
    <property type="match status" value="1"/>
</dbReference>
<feature type="compositionally biased region" description="Polar residues" evidence="1">
    <location>
        <begin position="257"/>
        <end position="280"/>
    </location>
</feature>
<keyword evidence="4" id="KW-1185">Reference proteome</keyword>
<dbReference type="PANTHER" id="PTHR11243">
    <property type="entry name" value="GROWTH FACTOR RECEPTOR-BOUND PROTEIN"/>
    <property type="match status" value="1"/>
</dbReference>
<feature type="compositionally biased region" description="Low complexity" evidence="1">
    <location>
        <begin position="196"/>
        <end position="205"/>
    </location>
</feature>
<evidence type="ECO:0000313" key="3">
    <source>
        <dbReference type="EMBL" id="VUZ48758.1"/>
    </source>
</evidence>
<evidence type="ECO:0000259" key="2">
    <source>
        <dbReference type="PROSITE" id="PS50200"/>
    </source>
</evidence>
<feature type="compositionally biased region" description="Basic residues" evidence="1">
    <location>
        <begin position="729"/>
        <end position="741"/>
    </location>
</feature>
<evidence type="ECO:0000256" key="1">
    <source>
        <dbReference type="SAM" id="MobiDB-lite"/>
    </source>
</evidence>
<feature type="compositionally biased region" description="Polar residues" evidence="1">
    <location>
        <begin position="840"/>
        <end position="849"/>
    </location>
</feature>
<dbReference type="InterPro" id="IPR000159">
    <property type="entry name" value="RA_dom"/>
</dbReference>
<dbReference type="Gene3D" id="2.30.29.30">
    <property type="entry name" value="Pleckstrin-homology domain (PH domain)/Phosphotyrosine-binding domain (PTB)"/>
    <property type="match status" value="1"/>
</dbReference>
<sequence>MANNGTIQDLDEWLLKLDNLQRALKSCSSSQPRRLQSPLVFPREQPVDGVLFRPMKNDGPLPAVHLNHPQTPFTISPQRRYPQPPIRKVFPSATEPPQRKFRPLTSPVHHYFPGEQFPMPNRNSNGNGLDEQNGNHIQLQQNQQNSQHQPKSKTVRWSSEPATDRLQGIKKLVSDLDSVEADLVNAASENSRNRNNRPSSPSDMPEIPPPPAFTNGSDHVDYNSFPGPDSNDVILLRQQVPSPSLRHSPVPLYRSGSPATDRSSLQSQDTYNTLTRGRSPQSSDWIGNLHFWKSLQNREVVDSLNSRNQNDDEQDKKVVLRIHQPDRTTKAVYVQSRTDAGEVVLMLAAKNFLPLSTKMALVEKVPSMKLERCFEDDEVVRDCVLSWPVSNENLIFFEERQDLFGIFEDPQTWLGNTLIGDSAQMKNSLLIDILEKDGANRLPPFKDYLYILRPNNKWKRRYCVLRSSGLYASKKQGSGISELVRVTAFGEHLHLYTTSGGWKKDNTPTPYGFVLKPHSVVKMDPHMVRAFCAANEESLRIWCSLLRIILMGPRLLQTYRQRLAACALNYQLSPEDTATGNEDSTLTDGNLAEMVRQKYARESNLYSGAGVRESARQYARLPAVARARSVSQIQAHIANRQGSLSCSQVSLIPADQFRSSVGDLGFVSGRADVGRTLSMNELNAVDQKLAASSTQSLNASQCISSLLNPLRWSRRNIDEAVTPQPMRRVASRKGPAARKCNRSTGNLHRPHSISPSSSVFFLPPANCDASARTSAAVEDDIMTTSQHNLQEPMNQSQTLQIPATPMLINNSGQQQRPGGPPMPHSPRRSGHFAGIRPQLLPSQLSPVAL</sequence>
<dbReference type="InterPro" id="IPR029071">
    <property type="entry name" value="Ubiquitin-like_domsf"/>
</dbReference>
<feature type="region of interest" description="Disordered" evidence="1">
    <location>
        <begin position="185"/>
        <end position="280"/>
    </location>
</feature>
<dbReference type="Proteomes" id="UP000321570">
    <property type="component" value="Unassembled WGS sequence"/>
</dbReference>
<evidence type="ECO:0000313" key="4">
    <source>
        <dbReference type="Proteomes" id="UP000321570"/>
    </source>
</evidence>